<dbReference type="Pfam" id="PF00026">
    <property type="entry name" value="Asp"/>
    <property type="match status" value="1"/>
</dbReference>
<accession>A0A2B7YQ22</accession>
<dbReference type="OrthoDB" id="28208at2759"/>
<dbReference type="Proteomes" id="UP000224634">
    <property type="component" value="Unassembled WGS sequence"/>
</dbReference>
<dbReference type="FunFam" id="2.40.70.10:FF:000060">
    <property type="entry name" value="Aspartic-type endopeptidase ctsD"/>
    <property type="match status" value="1"/>
</dbReference>
<evidence type="ECO:0000256" key="13">
    <source>
        <dbReference type="ARBA" id="ARBA00070306"/>
    </source>
</evidence>
<keyword evidence="11" id="KW-0325">Glycoprotein</keyword>
<evidence type="ECO:0000256" key="10">
    <source>
        <dbReference type="ARBA" id="ARBA00023136"/>
    </source>
</evidence>
<dbReference type="CDD" id="cd05471">
    <property type="entry name" value="pepsin_like"/>
    <property type="match status" value="1"/>
</dbReference>
<feature type="active site" evidence="14">
    <location>
        <position position="117"/>
    </location>
</feature>
<feature type="active site" evidence="14">
    <location>
        <position position="300"/>
    </location>
</feature>
<protein>
    <recommendedName>
        <fullName evidence="13">Probable aspartic-type endopeptidase CTSD</fullName>
    </recommendedName>
</protein>
<dbReference type="EMBL" id="PDNA01000031">
    <property type="protein sequence ID" value="PGH22962.1"/>
    <property type="molecule type" value="Genomic_DNA"/>
</dbReference>
<evidence type="ECO:0000256" key="14">
    <source>
        <dbReference type="PIRSR" id="PIRSR601461-1"/>
    </source>
</evidence>
<evidence type="ECO:0000256" key="16">
    <source>
        <dbReference type="RuleBase" id="RU000454"/>
    </source>
</evidence>
<evidence type="ECO:0000256" key="8">
    <source>
        <dbReference type="ARBA" id="ARBA00022801"/>
    </source>
</evidence>
<keyword evidence="12" id="KW-0449">Lipoprotein</keyword>
<dbReference type="GO" id="GO:0006508">
    <property type="term" value="P:proteolysis"/>
    <property type="evidence" value="ECO:0007669"/>
    <property type="project" value="UniProtKB-KW"/>
</dbReference>
<keyword evidence="3" id="KW-1003">Cell membrane</keyword>
<keyword evidence="8 16" id="KW-0378">Hydrolase</keyword>
<dbReference type="PROSITE" id="PS00141">
    <property type="entry name" value="ASP_PROTEASE"/>
    <property type="match status" value="1"/>
</dbReference>
<dbReference type="InterPro" id="IPR001461">
    <property type="entry name" value="Aspartic_peptidase_A1"/>
</dbReference>
<feature type="compositionally biased region" description="Low complexity" evidence="17">
    <location>
        <begin position="417"/>
        <end position="427"/>
    </location>
</feature>
<feature type="region of interest" description="Disordered" evidence="17">
    <location>
        <begin position="417"/>
        <end position="464"/>
    </location>
</feature>
<feature type="domain" description="Peptidase A1" evidence="19">
    <location>
        <begin position="99"/>
        <end position="407"/>
    </location>
</feature>
<name>A0A2B7YQ22_POLH7</name>
<keyword evidence="7 16" id="KW-0064">Aspartyl protease</keyword>
<evidence type="ECO:0000256" key="6">
    <source>
        <dbReference type="ARBA" id="ARBA00022729"/>
    </source>
</evidence>
<dbReference type="SUPFAM" id="SSF50630">
    <property type="entry name" value="Acid proteases"/>
    <property type="match status" value="1"/>
</dbReference>
<keyword evidence="6 18" id="KW-0732">Signal</keyword>
<dbReference type="PANTHER" id="PTHR47966:SF75">
    <property type="entry name" value="ENDOPEPTIDASE (CTSD), PUTATIVE (AFU_ORTHOLOGUE AFUA_4G07040)-RELATED"/>
    <property type="match status" value="1"/>
</dbReference>
<evidence type="ECO:0000256" key="5">
    <source>
        <dbReference type="ARBA" id="ARBA00022670"/>
    </source>
</evidence>
<dbReference type="FunFam" id="2.40.70.10:FF:000085">
    <property type="entry name" value="Aspartic-type endopeptidase (CtsD), putative"/>
    <property type="match status" value="1"/>
</dbReference>
<evidence type="ECO:0000256" key="7">
    <source>
        <dbReference type="ARBA" id="ARBA00022750"/>
    </source>
</evidence>
<dbReference type="GO" id="GO:0005886">
    <property type="term" value="C:plasma membrane"/>
    <property type="evidence" value="ECO:0007669"/>
    <property type="project" value="UniProtKB-SubCell"/>
</dbReference>
<feature type="disulfide bond" evidence="15">
    <location>
        <begin position="130"/>
        <end position="135"/>
    </location>
</feature>
<dbReference type="PANTHER" id="PTHR47966">
    <property type="entry name" value="BETA-SITE APP-CLEAVING ENZYME, ISOFORM A-RELATED"/>
    <property type="match status" value="1"/>
</dbReference>
<keyword evidence="15" id="KW-1015">Disulfide bond</keyword>
<sequence length="490" mass="53252">MQLLSCLLPTALLATGVSAFYPYRVPKSPDSNPKPRFFPYRPATTYSNGEEDSHNGVTLDLVKHARAVRRDSQYHAEMGSEPTMENGLAIHTDGLDFAYFSTVEFGSKNQEMWMLLDTGAPNTWVMGSECTVEACKMHNTFSEEDSTTLTTTDASWIVSYGTGEVRGVVIEDSMSFAGFVLQFPFGAAHWASEEFKSYPMDGILGLGRSNESFAGIPTVMEAIRQKKVLQKNVLGINLQRSSDGHRDGQVILGDIDKSKFEGDITYTNTVPDKSEWEIPLDNVIVGGEPINLENKTAIIDTGTSYILMPRDDANKIHALISGSVPKGKSDFLVPCSADTTLEFVFSGQKFSISPKDYVGTASGSDGMCNSNIVGKEVYGKDRWLVGATFIKNVYVIYDYDESKIGFAKRKYLDIKPTQTASTTQSTSGPTLAPVPPKQNEEAKPETTPSSAEANEPPPSDPTGAASGLSIPMWLSIAFSLSASCSIGFTL</sequence>
<dbReference type="InterPro" id="IPR033121">
    <property type="entry name" value="PEPTIDASE_A1"/>
</dbReference>
<comment type="subcellular location">
    <subcellularLocation>
        <location evidence="1">Cell membrane</location>
        <topology evidence="1">Lipid-anchor</topology>
        <topology evidence="1">GPI-anchor</topology>
    </subcellularLocation>
</comment>
<comment type="caution">
    <text evidence="20">The sequence shown here is derived from an EMBL/GenBank/DDBJ whole genome shotgun (WGS) entry which is preliminary data.</text>
</comment>
<keyword evidence="4" id="KW-0336">GPI-anchor</keyword>
<evidence type="ECO:0000313" key="21">
    <source>
        <dbReference type="Proteomes" id="UP000224634"/>
    </source>
</evidence>
<keyword evidence="21" id="KW-1185">Reference proteome</keyword>
<evidence type="ECO:0000256" key="9">
    <source>
        <dbReference type="ARBA" id="ARBA00023026"/>
    </source>
</evidence>
<evidence type="ECO:0000256" key="15">
    <source>
        <dbReference type="PIRSR" id="PIRSR601461-2"/>
    </source>
</evidence>
<feature type="chain" id="PRO_5012337937" description="Probable aspartic-type endopeptidase CTSD" evidence="18">
    <location>
        <begin position="20"/>
        <end position="490"/>
    </location>
</feature>
<dbReference type="PROSITE" id="PS51767">
    <property type="entry name" value="PEPTIDASE_A1"/>
    <property type="match status" value="1"/>
</dbReference>
<evidence type="ECO:0000256" key="18">
    <source>
        <dbReference type="SAM" id="SignalP"/>
    </source>
</evidence>
<keyword evidence="5 16" id="KW-0645">Protease</keyword>
<evidence type="ECO:0000259" key="19">
    <source>
        <dbReference type="PROSITE" id="PS51767"/>
    </source>
</evidence>
<dbReference type="PRINTS" id="PR00792">
    <property type="entry name" value="PEPSIN"/>
</dbReference>
<dbReference type="STRING" id="1447883.A0A2B7YQ22"/>
<dbReference type="GO" id="GO:0004190">
    <property type="term" value="F:aspartic-type endopeptidase activity"/>
    <property type="evidence" value="ECO:0007669"/>
    <property type="project" value="UniProtKB-KW"/>
</dbReference>
<evidence type="ECO:0000256" key="17">
    <source>
        <dbReference type="SAM" id="MobiDB-lite"/>
    </source>
</evidence>
<gene>
    <name evidence="20" type="ORF">AJ80_03011</name>
</gene>
<dbReference type="AlphaFoldDB" id="A0A2B7YQ22"/>
<dbReference type="InterPro" id="IPR021109">
    <property type="entry name" value="Peptidase_aspartic_dom_sf"/>
</dbReference>
<evidence type="ECO:0000256" key="11">
    <source>
        <dbReference type="ARBA" id="ARBA00023180"/>
    </source>
</evidence>
<organism evidence="20 21">
    <name type="scientific">Polytolypa hystricis (strain UAMH7299)</name>
    <dbReference type="NCBI Taxonomy" id="1447883"/>
    <lineage>
        <taxon>Eukaryota</taxon>
        <taxon>Fungi</taxon>
        <taxon>Dikarya</taxon>
        <taxon>Ascomycota</taxon>
        <taxon>Pezizomycotina</taxon>
        <taxon>Eurotiomycetes</taxon>
        <taxon>Eurotiomycetidae</taxon>
        <taxon>Onygenales</taxon>
        <taxon>Onygenales incertae sedis</taxon>
        <taxon>Polytolypa</taxon>
    </lineage>
</organism>
<dbReference type="GO" id="GO:0098552">
    <property type="term" value="C:side of membrane"/>
    <property type="evidence" value="ECO:0007669"/>
    <property type="project" value="UniProtKB-KW"/>
</dbReference>
<keyword evidence="10" id="KW-0472">Membrane</keyword>
<keyword evidence="9" id="KW-0843">Virulence</keyword>
<dbReference type="InterPro" id="IPR034164">
    <property type="entry name" value="Pepsin-like_dom"/>
</dbReference>
<evidence type="ECO:0000256" key="1">
    <source>
        <dbReference type="ARBA" id="ARBA00004609"/>
    </source>
</evidence>
<evidence type="ECO:0000256" key="2">
    <source>
        <dbReference type="ARBA" id="ARBA00007447"/>
    </source>
</evidence>
<evidence type="ECO:0000313" key="20">
    <source>
        <dbReference type="EMBL" id="PGH22962.1"/>
    </source>
</evidence>
<feature type="signal peptide" evidence="18">
    <location>
        <begin position="1"/>
        <end position="19"/>
    </location>
</feature>
<dbReference type="Gene3D" id="2.40.70.10">
    <property type="entry name" value="Acid Proteases"/>
    <property type="match status" value="2"/>
</dbReference>
<comment type="similarity">
    <text evidence="2 16">Belongs to the peptidase A1 family.</text>
</comment>
<evidence type="ECO:0000256" key="4">
    <source>
        <dbReference type="ARBA" id="ARBA00022622"/>
    </source>
</evidence>
<evidence type="ECO:0000256" key="3">
    <source>
        <dbReference type="ARBA" id="ARBA00022475"/>
    </source>
</evidence>
<reference evidence="20 21" key="1">
    <citation type="submission" date="2017-10" db="EMBL/GenBank/DDBJ databases">
        <title>Comparative genomics in systemic dimorphic fungi from Ajellomycetaceae.</title>
        <authorList>
            <person name="Munoz J.F."/>
            <person name="Mcewen J.G."/>
            <person name="Clay O.K."/>
            <person name="Cuomo C.A."/>
        </authorList>
    </citation>
    <scope>NUCLEOTIDE SEQUENCE [LARGE SCALE GENOMIC DNA]</scope>
    <source>
        <strain evidence="20 21">UAMH7299</strain>
    </source>
</reference>
<evidence type="ECO:0000256" key="12">
    <source>
        <dbReference type="ARBA" id="ARBA00023288"/>
    </source>
</evidence>
<proteinExistence type="inferred from homology"/>
<dbReference type="InterPro" id="IPR001969">
    <property type="entry name" value="Aspartic_peptidase_AS"/>
</dbReference>